<dbReference type="GO" id="GO:0000981">
    <property type="term" value="F:DNA-binding transcription factor activity, RNA polymerase II-specific"/>
    <property type="evidence" value="ECO:0007669"/>
    <property type="project" value="InterPro"/>
</dbReference>
<dbReference type="SUPFAM" id="SSF57701">
    <property type="entry name" value="Zn2/Cys6 DNA-binding domain"/>
    <property type="match status" value="1"/>
</dbReference>
<dbReference type="InterPro" id="IPR036188">
    <property type="entry name" value="FAD/NAD-bd_sf"/>
</dbReference>
<dbReference type="PROSITE" id="PS50048">
    <property type="entry name" value="ZN2_CY6_FUNGAL_2"/>
    <property type="match status" value="1"/>
</dbReference>
<dbReference type="Pfam" id="PF00172">
    <property type="entry name" value="Zn_clus"/>
    <property type="match status" value="1"/>
</dbReference>
<dbReference type="InterPro" id="IPR036864">
    <property type="entry name" value="Zn2-C6_fun-type_DNA-bd_sf"/>
</dbReference>
<dbReference type="Gene3D" id="3.50.50.60">
    <property type="entry name" value="FAD/NAD(P)-binding domain"/>
    <property type="match status" value="1"/>
</dbReference>
<dbReference type="PANTHER" id="PTHR47356:SF2">
    <property type="entry name" value="FAD-BINDING DOMAIN-CONTAINING PROTEIN-RELATED"/>
    <property type="match status" value="1"/>
</dbReference>
<feature type="domain" description="Zn(2)-C6 fungal-type" evidence="7">
    <location>
        <begin position="371"/>
        <end position="401"/>
    </location>
</feature>
<dbReference type="CDD" id="cd12148">
    <property type="entry name" value="fungal_TF_MHR"/>
    <property type="match status" value="1"/>
</dbReference>
<feature type="region of interest" description="Disordered" evidence="6">
    <location>
        <begin position="429"/>
        <end position="467"/>
    </location>
</feature>
<comment type="caution">
    <text evidence="8">The sequence shown here is derived from an EMBL/GenBank/DDBJ whole genome shotgun (WGS) entry which is preliminary data.</text>
</comment>
<evidence type="ECO:0000313" key="8">
    <source>
        <dbReference type="EMBL" id="KKY17544.1"/>
    </source>
</evidence>
<keyword evidence="5" id="KW-0539">Nucleus</keyword>
<name>A0A0G2E490_9PEZI</name>
<comment type="similarity">
    <text evidence="1">Belongs to the paxM FAD-dependent monooxygenase family.</text>
</comment>
<dbReference type="Gene3D" id="4.10.240.10">
    <property type="entry name" value="Zn(2)-C6 fungal-type DNA-binding domain"/>
    <property type="match status" value="1"/>
</dbReference>
<dbReference type="Pfam" id="PF01494">
    <property type="entry name" value="FAD_binding_3"/>
    <property type="match status" value="2"/>
</dbReference>
<sequence length="913" mass="99838">MTRPFRVIVVGGGVGGLVASHVLQKAGIDHVVLESKAEAAPAEGASIAIYPHGSRILEQIGVLDAARKLCVPMDQAIMRCPDGSRLSSVPFFDHVKDNHGYDILLFERRDYLGMLYDTLHDQSRIRFGARVVGVEETPAGVKAHLADGSSEAGDMVIGCDGVHSFVREAMWARANERVPGIISTAEKRIMQVSWNCLIGVAPQIPGAGLRDMTVVHGDRHSLLVLGQPKKLFFFVFFKLERAFHWPNWPRWSEANAAAAAAKVAEVPISESVLFGEVWKKRLRGQLVSIEEGVLQHWHWGRTVLAGDAVHKVTPNIALGGNLAMESVAVLANLVVQAVRTAPGGKPGMAEIEALFADNRTMAMSSASRHIACKLCRDRKVRCDGGQPRCQRCLRSGDECVYTLPAKQQRRHGDLQQTVELLEERLSQAEAALSSASTRHSSASGSASGSGTPGRSLPPATTPAPALDLDPLPSAHVLDDFDFNLLDASAALLSPPAPELLCDEPWESVQSDLNNIYFRLVDPSFPLVERADCPAPADPLAPQEACALQLALFAHAALRCRSYSHLADGCYESARRTLERVEIETPTQSTNVAALQAYVHLALFEFRKGFFTRAVASANRAVWISRLLRLHRLDAPGAAHLPLPEAERCRRAFWAAFMLDIFVRIDADASPRMALDEREISTLLPACLPGEPITLSDAYAMPNSGKLDPHQGLVLSMAIAGQAVSLAHHLSREKAPGFPRCDFWIRHDQLNDAIDNARRYGLAHFHASSAGLDPITLSTQALLYASELSLCEAAKCKSRAMSVCASFRSARRQRWMPAMLGFIDVVVQLNHVDANKLHPFTPWAVYVAMQSCIRQLHQGEASPPDSLLDWIHLLSSTISELQKSTAFAGAFDVDVRKEIESGDDFIHSRVNQYI</sequence>
<dbReference type="InterPro" id="IPR002938">
    <property type="entry name" value="FAD-bd"/>
</dbReference>
<keyword evidence="3" id="KW-0274">FAD</keyword>
<evidence type="ECO:0000256" key="3">
    <source>
        <dbReference type="ARBA" id="ARBA00022827"/>
    </source>
</evidence>
<dbReference type="GO" id="GO:0071949">
    <property type="term" value="F:FAD binding"/>
    <property type="evidence" value="ECO:0007669"/>
    <property type="project" value="InterPro"/>
</dbReference>
<evidence type="ECO:0000256" key="6">
    <source>
        <dbReference type="SAM" id="MobiDB-lite"/>
    </source>
</evidence>
<keyword evidence="2" id="KW-0285">Flavoprotein</keyword>
<dbReference type="SUPFAM" id="SSF51905">
    <property type="entry name" value="FAD/NAD(P)-binding domain"/>
    <property type="match status" value="1"/>
</dbReference>
<proteinExistence type="inferred from homology"/>
<dbReference type="EMBL" id="LAQI01000148">
    <property type="protein sequence ID" value="KKY17544.1"/>
    <property type="molecule type" value="Genomic_DNA"/>
</dbReference>
<dbReference type="CDD" id="cd00067">
    <property type="entry name" value="GAL4"/>
    <property type="match status" value="1"/>
</dbReference>
<evidence type="ECO:0000256" key="1">
    <source>
        <dbReference type="ARBA" id="ARBA00007992"/>
    </source>
</evidence>
<protein>
    <submittedName>
        <fullName evidence="8">Putative fad binding domain-containing protein</fullName>
    </submittedName>
</protein>
<evidence type="ECO:0000256" key="4">
    <source>
        <dbReference type="ARBA" id="ARBA00023002"/>
    </source>
</evidence>
<dbReference type="InterPro" id="IPR050562">
    <property type="entry name" value="FAD_mOase_fung"/>
</dbReference>
<dbReference type="PROSITE" id="PS00463">
    <property type="entry name" value="ZN2_CY6_FUNGAL_1"/>
    <property type="match status" value="1"/>
</dbReference>
<dbReference type="SMART" id="SM00066">
    <property type="entry name" value="GAL4"/>
    <property type="match status" value="1"/>
</dbReference>
<evidence type="ECO:0000259" key="7">
    <source>
        <dbReference type="PROSITE" id="PS50048"/>
    </source>
</evidence>
<keyword evidence="4" id="KW-0560">Oxidoreductase</keyword>
<evidence type="ECO:0000313" key="9">
    <source>
        <dbReference type="Proteomes" id="UP000034182"/>
    </source>
</evidence>
<dbReference type="Proteomes" id="UP000034182">
    <property type="component" value="Unassembled WGS sequence"/>
</dbReference>
<evidence type="ECO:0000256" key="5">
    <source>
        <dbReference type="ARBA" id="ARBA00023242"/>
    </source>
</evidence>
<accession>A0A0G2E490</accession>
<dbReference type="AlphaFoldDB" id="A0A0G2E490"/>
<reference evidence="8 9" key="2">
    <citation type="submission" date="2015-05" db="EMBL/GenBank/DDBJ databases">
        <title>Distinctive expansion of gene families associated with plant cell wall degradation and secondary metabolism in the genomes of grapevine trunk pathogens.</title>
        <authorList>
            <person name="Lawrence D.P."/>
            <person name="Travadon R."/>
            <person name="Rolshausen P.E."/>
            <person name="Baumgartner K."/>
        </authorList>
    </citation>
    <scope>NUCLEOTIDE SEQUENCE [LARGE SCALE GENOMIC DNA]</scope>
    <source>
        <strain evidence="8">DS831</strain>
    </source>
</reference>
<dbReference type="PRINTS" id="PR00420">
    <property type="entry name" value="RNGMNOXGNASE"/>
</dbReference>
<organism evidence="8 9">
    <name type="scientific">Diplodia seriata</name>
    <dbReference type="NCBI Taxonomy" id="420778"/>
    <lineage>
        <taxon>Eukaryota</taxon>
        <taxon>Fungi</taxon>
        <taxon>Dikarya</taxon>
        <taxon>Ascomycota</taxon>
        <taxon>Pezizomycotina</taxon>
        <taxon>Dothideomycetes</taxon>
        <taxon>Dothideomycetes incertae sedis</taxon>
        <taxon>Botryosphaeriales</taxon>
        <taxon>Botryosphaeriaceae</taxon>
        <taxon>Diplodia</taxon>
    </lineage>
</organism>
<reference evidence="8 9" key="1">
    <citation type="submission" date="2015-03" db="EMBL/GenBank/DDBJ databases">
        <authorList>
            <person name="Morales-Cruz A."/>
            <person name="Amrine K.C."/>
            <person name="Cantu D."/>
        </authorList>
    </citation>
    <scope>NUCLEOTIDE SEQUENCE [LARGE SCALE GENOMIC DNA]</scope>
    <source>
        <strain evidence="8">DS831</strain>
    </source>
</reference>
<dbReference type="InterPro" id="IPR001138">
    <property type="entry name" value="Zn2Cys6_DnaBD"/>
</dbReference>
<gene>
    <name evidence="8" type="ORF">UCDDS831_g06354</name>
</gene>
<evidence type="ECO:0000256" key="2">
    <source>
        <dbReference type="ARBA" id="ARBA00022630"/>
    </source>
</evidence>
<dbReference type="GO" id="GO:0008270">
    <property type="term" value="F:zinc ion binding"/>
    <property type="evidence" value="ECO:0007669"/>
    <property type="project" value="InterPro"/>
</dbReference>
<dbReference type="GO" id="GO:0004497">
    <property type="term" value="F:monooxygenase activity"/>
    <property type="evidence" value="ECO:0007669"/>
    <property type="project" value="InterPro"/>
</dbReference>
<dbReference type="PANTHER" id="PTHR47356">
    <property type="entry name" value="FAD-DEPENDENT MONOOXYGENASE ASQG-RELATED"/>
    <property type="match status" value="1"/>
</dbReference>